<dbReference type="InterPro" id="IPR043504">
    <property type="entry name" value="Peptidase_S1_PA_chymotrypsin"/>
</dbReference>
<dbReference type="PROSITE" id="PS50240">
    <property type="entry name" value="TRYPSIN_DOM"/>
    <property type="match status" value="1"/>
</dbReference>
<keyword evidence="2 5" id="KW-0378">Hydrolase</keyword>
<evidence type="ECO:0000256" key="1">
    <source>
        <dbReference type="ARBA" id="ARBA00022670"/>
    </source>
</evidence>
<dbReference type="InterPro" id="IPR033116">
    <property type="entry name" value="TRYPSIN_SER"/>
</dbReference>
<feature type="domain" description="Peptidase S1" evidence="8">
    <location>
        <begin position="46"/>
        <end position="276"/>
    </location>
</feature>
<evidence type="ECO:0000259" key="8">
    <source>
        <dbReference type="PROSITE" id="PS50240"/>
    </source>
</evidence>
<evidence type="ECO:0000256" key="2">
    <source>
        <dbReference type="ARBA" id="ARBA00022801"/>
    </source>
</evidence>
<protein>
    <submittedName>
        <fullName evidence="9">Serine protease 52-like</fullName>
    </submittedName>
</protein>
<keyword evidence="3 5" id="KW-0720">Serine protease</keyword>
<dbReference type="Pfam" id="PF00089">
    <property type="entry name" value="Trypsin"/>
    <property type="match status" value="1"/>
</dbReference>
<dbReference type="CDD" id="cd00190">
    <property type="entry name" value="Tryp_SPc"/>
    <property type="match status" value="1"/>
</dbReference>
<evidence type="ECO:0000256" key="4">
    <source>
        <dbReference type="ARBA" id="ARBA00023157"/>
    </source>
</evidence>
<dbReference type="AlphaFoldDB" id="A0A8C2W3F4"/>
<dbReference type="OrthoDB" id="546450at2759"/>
<dbReference type="SMART" id="SM00020">
    <property type="entry name" value="Tryp_SPc"/>
    <property type="match status" value="1"/>
</dbReference>
<dbReference type="GO" id="GO:0006508">
    <property type="term" value="P:proteolysis"/>
    <property type="evidence" value="ECO:0007669"/>
    <property type="project" value="UniProtKB-KW"/>
</dbReference>
<dbReference type="PRINTS" id="PR00722">
    <property type="entry name" value="CHYMOTRYPSIN"/>
</dbReference>
<keyword evidence="4" id="KW-1015">Disulfide bond</keyword>
<dbReference type="InterPro" id="IPR001254">
    <property type="entry name" value="Trypsin_dom"/>
</dbReference>
<dbReference type="RefSeq" id="XP_005373858.1">
    <property type="nucleotide sequence ID" value="XM_005373801.2"/>
</dbReference>
<dbReference type="InterPro" id="IPR018114">
    <property type="entry name" value="TRYPSIN_HIS"/>
</dbReference>
<dbReference type="GO" id="GO:0004252">
    <property type="term" value="F:serine-type endopeptidase activity"/>
    <property type="evidence" value="ECO:0007669"/>
    <property type="project" value="InterPro"/>
</dbReference>
<dbReference type="PROSITE" id="PS00135">
    <property type="entry name" value="TRYPSIN_SER"/>
    <property type="match status" value="1"/>
</dbReference>
<dbReference type="Proteomes" id="UP000694398">
    <property type="component" value="Unassembled WGS sequence"/>
</dbReference>
<dbReference type="PANTHER" id="PTHR24253:SF8">
    <property type="entry name" value="SERINE PROTEASE 52"/>
    <property type="match status" value="1"/>
</dbReference>
<proteinExistence type="predicted"/>
<evidence type="ECO:0000256" key="7">
    <source>
        <dbReference type="SAM" id="SignalP"/>
    </source>
</evidence>
<keyword evidence="6" id="KW-0812">Transmembrane</keyword>
<evidence type="ECO:0000256" key="3">
    <source>
        <dbReference type="ARBA" id="ARBA00022825"/>
    </source>
</evidence>
<name>A0A8C2W3F4_CHILA</name>
<dbReference type="InterPro" id="IPR009003">
    <property type="entry name" value="Peptidase_S1_PA"/>
</dbReference>
<dbReference type="Ensembl" id="ENSCLAT00000022721.1">
    <property type="protein sequence ID" value="ENSCLAP00000022514.1"/>
    <property type="gene ID" value="ENSCLAG00000015445.1"/>
</dbReference>
<feature type="transmembrane region" description="Helical" evidence="6">
    <location>
        <begin position="292"/>
        <end position="310"/>
    </location>
</feature>
<accession>A0A8C2W3F4</accession>
<dbReference type="GeneTree" id="ENSGT00940000156020"/>
<evidence type="ECO:0000313" key="9">
    <source>
        <dbReference type="Ensembl" id="ENSCLAP00000022514.1"/>
    </source>
</evidence>
<keyword evidence="10" id="KW-1185">Reference proteome</keyword>
<keyword evidence="6" id="KW-1133">Transmembrane helix</keyword>
<dbReference type="GeneID" id="102021725"/>
<evidence type="ECO:0000256" key="5">
    <source>
        <dbReference type="RuleBase" id="RU363034"/>
    </source>
</evidence>
<reference evidence="9" key="2">
    <citation type="submission" date="2025-09" db="UniProtKB">
        <authorList>
            <consortium name="Ensembl"/>
        </authorList>
    </citation>
    <scope>IDENTIFICATION</scope>
</reference>
<keyword evidence="6" id="KW-0472">Membrane</keyword>
<dbReference type="FunFam" id="2.40.10.10:FF:000006">
    <property type="entry name" value="Serine proteinase stubble"/>
    <property type="match status" value="1"/>
</dbReference>
<reference evidence="9" key="1">
    <citation type="submission" date="2025-08" db="UniProtKB">
        <authorList>
            <consortium name="Ensembl"/>
        </authorList>
    </citation>
    <scope>IDENTIFICATION</scope>
</reference>
<dbReference type="SUPFAM" id="SSF50494">
    <property type="entry name" value="Trypsin-like serine proteases"/>
    <property type="match status" value="1"/>
</dbReference>
<organism evidence="9 10">
    <name type="scientific">Chinchilla lanigera</name>
    <name type="common">Long-tailed chinchilla</name>
    <name type="synonym">Chinchilla villidera</name>
    <dbReference type="NCBI Taxonomy" id="34839"/>
    <lineage>
        <taxon>Eukaryota</taxon>
        <taxon>Metazoa</taxon>
        <taxon>Chordata</taxon>
        <taxon>Craniata</taxon>
        <taxon>Vertebrata</taxon>
        <taxon>Euteleostomi</taxon>
        <taxon>Mammalia</taxon>
        <taxon>Eutheria</taxon>
        <taxon>Euarchontoglires</taxon>
        <taxon>Glires</taxon>
        <taxon>Rodentia</taxon>
        <taxon>Hystricomorpha</taxon>
        <taxon>Chinchillidae</taxon>
        <taxon>Chinchilla</taxon>
    </lineage>
</organism>
<sequence>MAGWREGGAWHLLVVVLLLCWAHSSLAIKCGQRIKVESGPFEISPILGGKPASITEFPWQVGILDKGKYICGGSILNEWWILSASHCFERTNQSNLVIIHGTEDLEANYMDSVEVDKLIIHPEYDSGIYDNDIALLLLKSPLTWDSTTVPICLTEVTSEKAWTTCWVTGWGITSLNLRRVSKLQKVDLDLVEWEKCYDIFSIVTMNMLCAGSSKDGKDTCQGDSGGPLVCLKKGKKKSSWYQLGIVSWGVSCGRKEYPGLYTKVSNYLLWINSETTQAGKPYRHEPDSGQQWLLPHLVIFFLYFVMLVLFW</sequence>
<dbReference type="Gene3D" id="2.40.10.10">
    <property type="entry name" value="Trypsin-like serine proteases"/>
    <property type="match status" value="1"/>
</dbReference>
<feature type="chain" id="PRO_5034918271" evidence="7">
    <location>
        <begin position="28"/>
        <end position="311"/>
    </location>
</feature>
<dbReference type="PROSITE" id="PS00134">
    <property type="entry name" value="TRYPSIN_HIS"/>
    <property type="match status" value="1"/>
</dbReference>
<evidence type="ECO:0000313" key="10">
    <source>
        <dbReference type="Proteomes" id="UP000694398"/>
    </source>
</evidence>
<feature type="signal peptide" evidence="7">
    <location>
        <begin position="1"/>
        <end position="27"/>
    </location>
</feature>
<dbReference type="PANTHER" id="PTHR24253">
    <property type="entry name" value="TRANSMEMBRANE PROTEASE SERINE"/>
    <property type="match status" value="1"/>
</dbReference>
<gene>
    <name evidence="9" type="primary">LOC102021725</name>
</gene>
<dbReference type="InterPro" id="IPR001314">
    <property type="entry name" value="Peptidase_S1A"/>
</dbReference>
<keyword evidence="1 5" id="KW-0645">Protease</keyword>
<keyword evidence="7" id="KW-0732">Signal</keyword>
<evidence type="ECO:0000256" key="6">
    <source>
        <dbReference type="SAM" id="Phobius"/>
    </source>
</evidence>